<gene>
    <name evidence="1" type="ORF">I3J27_34495</name>
</gene>
<sequence length="44" mass="5022">MDPQAWLARMLARLPGHPPKRIQHFDLGIRALRASPMRLESISS</sequence>
<organism evidence="1 2">
    <name type="scientific">Bradyrhizobium xenonodulans</name>
    <dbReference type="NCBI Taxonomy" id="2736875"/>
    <lineage>
        <taxon>Bacteria</taxon>
        <taxon>Pseudomonadati</taxon>
        <taxon>Pseudomonadota</taxon>
        <taxon>Alphaproteobacteria</taxon>
        <taxon>Hyphomicrobiales</taxon>
        <taxon>Nitrobacteraceae</taxon>
        <taxon>Bradyrhizobium</taxon>
    </lineage>
</organism>
<dbReference type="EMBL" id="CP089391">
    <property type="protein sequence ID" value="WBL82762.1"/>
    <property type="molecule type" value="Genomic_DNA"/>
</dbReference>
<evidence type="ECO:0008006" key="3">
    <source>
        <dbReference type="Google" id="ProtNLM"/>
    </source>
</evidence>
<name>A0ABY7MWF0_9BRAD</name>
<accession>A0ABY7MWF0</accession>
<protein>
    <recommendedName>
        <fullName evidence="3">Transposase</fullName>
    </recommendedName>
</protein>
<keyword evidence="2" id="KW-1185">Reference proteome</keyword>
<dbReference type="Proteomes" id="UP001179614">
    <property type="component" value="Chromosome"/>
</dbReference>
<evidence type="ECO:0000313" key="2">
    <source>
        <dbReference type="Proteomes" id="UP001179614"/>
    </source>
</evidence>
<proteinExistence type="predicted"/>
<reference evidence="1" key="1">
    <citation type="submission" date="2021-12" db="EMBL/GenBank/DDBJ databases">
        <title>Bradyrhizobium xenonodulans sp. nov.</title>
        <authorList>
            <person name="Claassens R."/>
            <person name="Venter S.N."/>
            <person name="Beukes C.W."/>
            <person name="Stepkowski T."/>
            <person name="Steenkamp E.T."/>
        </authorList>
    </citation>
    <scope>NUCLEOTIDE SEQUENCE</scope>
    <source>
        <strain evidence="1">14AB</strain>
    </source>
</reference>
<evidence type="ECO:0000313" key="1">
    <source>
        <dbReference type="EMBL" id="WBL82762.1"/>
    </source>
</evidence>